<dbReference type="PROSITE" id="PS50887">
    <property type="entry name" value="GGDEF"/>
    <property type="match status" value="1"/>
</dbReference>
<evidence type="ECO:0000259" key="5">
    <source>
        <dbReference type="PROSITE" id="PS50887"/>
    </source>
</evidence>
<evidence type="ECO:0000256" key="4">
    <source>
        <dbReference type="SAM" id="Phobius"/>
    </source>
</evidence>
<dbReference type="SMART" id="SM00267">
    <property type="entry name" value="GGDEF"/>
    <property type="match status" value="1"/>
</dbReference>
<dbReference type="PANTHER" id="PTHR45138">
    <property type="entry name" value="REGULATORY COMPONENTS OF SENSORY TRANSDUCTION SYSTEM"/>
    <property type="match status" value="1"/>
</dbReference>
<dbReference type="GO" id="GO:1902201">
    <property type="term" value="P:negative regulation of bacterial-type flagellum-dependent cell motility"/>
    <property type="evidence" value="ECO:0007669"/>
    <property type="project" value="TreeGrafter"/>
</dbReference>
<gene>
    <name evidence="6" type="ORF">CKO42_11715</name>
</gene>
<proteinExistence type="predicted"/>
<dbReference type="CDD" id="cd01949">
    <property type="entry name" value="GGDEF"/>
    <property type="match status" value="1"/>
</dbReference>
<keyword evidence="7" id="KW-1185">Reference proteome</keyword>
<evidence type="ECO:0000256" key="2">
    <source>
        <dbReference type="ARBA" id="ARBA00012528"/>
    </source>
</evidence>
<dbReference type="EMBL" id="NRRY01000017">
    <property type="protein sequence ID" value="MBK1619087.1"/>
    <property type="molecule type" value="Genomic_DNA"/>
</dbReference>
<evidence type="ECO:0000313" key="6">
    <source>
        <dbReference type="EMBL" id="MBK1619087.1"/>
    </source>
</evidence>
<accession>A0A9X0W925</accession>
<feature type="transmembrane region" description="Helical" evidence="4">
    <location>
        <begin position="208"/>
        <end position="227"/>
    </location>
</feature>
<dbReference type="InterPro" id="IPR000160">
    <property type="entry name" value="GGDEF_dom"/>
</dbReference>
<evidence type="ECO:0000256" key="3">
    <source>
        <dbReference type="ARBA" id="ARBA00034247"/>
    </source>
</evidence>
<comment type="caution">
    <text evidence="6">The sequence shown here is derived from an EMBL/GenBank/DDBJ whole genome shotgun (WGS) entry which is preliminary data.</text>
</comment>
<dbReference type="InterPro" id="IPR050469">
    <property type="entry name" value="Diguanylate_Cyclase"/>
</dbReference>
<dbReference type="AlphaFoldDB" id="A0A9X0W925"/>
<keyword evidence="4" id="KW-0472">Membrane</keyword>
<dbReference type="Gene3D" id="3.30.70.270">
    <property type="match status" value="1"/>
</dbReference>
<feature type="transmembrane region" description="Helical" evidence="4">
    <location>
        <begin position="331"/>
        <end position="349"/>
    </location>
</feature>
<feature type="transmembrane region" description="Helical" evidence="4">
    <location>
        <begin position="239"/>
        <end position="259"/>
    </location>
</feature>
<feature type="transmembrane region" description="Helical" evidence="4">
    <location>
        <begin position="180"/>
        <end position="201"/>
    </location>
</feature>
<dbReference type="Pfam" id="PF00990">
    <property type="entry name" value="GGDEF"/>
    <property type="match status" value="1"/>
</dbReference>
<dbReference type="GO" id="GO:0052621">
    <property type="term" value="F:diguanylate cyclase activity"/>
    <property type="evidence" value="ECO:0007669"/>
    <property type="project" value="UniProtKB-EC"/>
</dbReference>
<dbReference type="SUPFAM" id="SSF55073">
    <property type="entry name" value="Nucleotide cyclase"/>
    <property type="match status" value="1"/>
</dbReference>
<sequence length="572" mass="63802">MGAKASSLLLLLGLLGGLWLGPVSELAAMDLAEGWEYRWGDSPFNAEGVPVWTLDQSSAAWSAIGFPSNPPGRNGQTNLWVRTTLPEGDWRDPVLYLFSVDLIVEIYLDGRKLYQYGRFDDAGRGRFEGWPWHMVSLPQDSAGELIYFRIFSDYKDIGLWGEVQVLERIDLLRRLVSGSIGRLIASGLTLLIGLLSLLFALVQPERGVFASLALFALASGSTVLSGAQANLLLFDAPLFWDYLGAAGYFLLPVAMAMLLQQWLRPAFQRLLGLIWMLNLAYLFAALSLSWVGVVSLAETYPVFDLLFLVSLLVMLLPALRFFRRGTRDQHLILAAYALLSLLLLLDMAVAHNVLPWGQVPLGWGSLGFALAVVVVSLTHYARMQHALRLLNASLEQQVQARTLELEQLALQDSLTGLKNRRFLDETLPRELALAKRQQSSLSVLICDIDHFKRFNDRHGHAAGDAVLQRVASHLHRVFRHTDLACRYGGEEFVVVMPGAGMDDARRCAETLRQLVKTDQIDYDGQRLEPVTLSVGIASWLDVERDADELLQRADRALYRAKANGRDRVECSD</sequence>
<dbReference type="FunFam" id="3.30.70.270:FF:000001">
    <property type="entry name" value="Diguanylate cyclase domain protein"/>
    <property type="match status" value="1"/>
</dbReference>
<keyword evidence="4" id="KW-1133">Transmembrane helix</keyword>
<organism evidence="6 7">
    <name type="scientific">Lamprobacter modestohalophilus</name>
    <dbReference type="NCBI Taxonomy" id="1064514"/>
    <lineage>
        <taxon>Bacteria</taxon>
        <taxon>Pseudomonadati</taxon>
        <taxon>Pseudomonadota</taxon>
        <taxon>Gammaproteobacteria</taxon>
        <taxon>Chromatiales</taxon>
        <taxon>Chromatiaceae</taxon>
        <taxon>Lamprobacter</taxon>
    </lineage>
</organism>
<dbReference type="EC" id="2.7.7.65" evidence="2"/>
<feature type="transmembrane region" description="Helical" evidence="4">
    <location>
        <begin position="299"/>
        <end position="319"/>
    </location>
</feature>
<dbReference type="GO" id="GO:0043709">
    <property type="term" value="P:cell adhesion involved in single-species biofilm formation"/>
    <property type="evidence" value="ECO:0007669"/>
    <property type="project" value="TreeGrafter"/>
</dbReference>
<feature type="transmembrane region" description="Helical" evidence="4">
    <location>
        <begin position="271"/>
        <end position="293"/>
    </location>
</feature>
<dbReference type="PANTHER" id="PTHR45138:SF9">
    <property type="entry name" value="DIGUANYLATE CYCLASE DGCM-RELATED"/>
    <property type="match status" value="1"/>
</dbReference>
<feature type="domain" description="GGDEF" evidence="5">
    <location>
        <begin position="439"/>
        <end position="572"/>
    </location>
</feature>
<keyword evidence="4" id="KW-0812">Transmembrane</keyword>
<evidence type="ECO:0000313" key="7">
    <source>
        <dbReference type="Proteomes" id="UP001138768"/>
    </source>
</evidence>
<dbReference type="InterPro" id="IPR029787">
    <property type="entry name" value="Nucleotide_cyclase"/>
</dbReference>
<dbReference type="InterPro" id="IPR043128">
    <property type="entry name" value="Rev_trsase/Diguanyl_cyclase"/>
</dbReference>
<name>A0A9X0W925_9GAMM</name>
<comment type="catalytic activity">
    <reaction evidence="3">
        <text>2 GTP = 3',3'-c-di-GMP + 2 diphosphate</text>
        <dbReference type="Rhea" id="RHEA:24898"/>
        <dbReference type="ChEBI" id="CHEBI:33019"/>
        <dbReference type="ChEBI" id="CHEBI:37565"/>
        <dbReference type="ChEBI" id="CHEBI:58805"/>
        <dbReference type="EC" id="2.7.7.65"/>
    </reaction>
</comment>
<dbReference type="GO" id="GO:0005886">
    <property type="term" value="C:plasma membrane"/>
    <property type="evidence" value="ECO:0007669"/>
    <property type="project" value="TreeGrafter"/>
</dbReference>
<dbReference type="Proteomes" id="UP001138768">
    <property type="component" value="Unassembled WGS sequence"/>
</dbReference>
<reference evidence="6 7" key="1">
    <citation type="journal article" date="2020" name="Microorganisms">
        <title>Osmotic Adaptation and Compatible Solute Biosynthesis of Phototrophic Bacteria as Revealed from Genome Analyses.</title>
        <authorList>
            <person name="Imhoff J.F."/>
            <person name="Rahn T."/>
            <person name="Kunzel S."/>
            <person name="Keller A."/>
            <person name="Neulinger S.C."/>
        </authorList>
    </citation>
    <scope>NUCLEOTIDE SEQUENCE [LARGE SCALE GENOMIC DNA]</scope>
    <source>
        <strain evidence="6 7">DSM 25653</strain>
    </source>
</reference>
<feature type="transmembrane region" description="Helical" evidence="4">
    <location>
        <begin position="361"/>
        <end position="381"/>
    </location>
</feature>
<comment type="cofactor">
    <cofactor evidence="1">
        <name>Mg(2+)</name>
        <dbReference type="ChEBI" id="CHEBI:18420"/>
    </cofactor>
</comment>
<protein>
    <recommendedName>
        <fullName evidence="2">diguanylate cyclase</fullName>
        <ecNumber evidence="2">2.7.7.65</ecNumber>
    </recommendedName>
</protein>
<dbReference type="NCBIfam" id="TIGR00254">
    <property type="entry name" value="GGDEF"/>
    <property type="match status" value="1"/>
</dbReference>
<evidence type="ECO:0000256" key="1">
    <source>
        <dbReference type="ARBA" id="ARBA00001946"/>
    </source>
</evidence>